<dbReference type="Pfam" id="PF00171">
    <property type="entry name" value="Aldedh"/>
    <property type="match status" value="1"/>
</dbReference>
<protein>
    <recommendedName>
        <fullName evidence="4">aldehyde dehydrogenase (NAD(+))</fullName>
        <ecNumber evidence="4">1.2.1.3</ecNumber>
    </recommendedName>
</protein>
<feature type="transmembrane region" description="Helical" evidence="6">
    <location>
        <begin position="540"/>
        <end position="559"/>
    </location>
</feature>
<dbReference type="PANTHER" id="PTHR43570:SF16">
    <property type="entry name" value="ALDEHYDE DEHYDROGENASE TYPE III, ISOFORM Q"/>
    <property type="match status" value="1"/>
</dbReference>
<dbReference type="Gene3D" id="3.40.605.10">
    <property type="entry name" value="Aldehyde Dehydrogenase, Chain A, domain 1"/>
    <property type="match status" value="1"/>
</dbReference>
<dbReference type="GO" id="GO:0006081">
    <property type="term" value="P:aldehyde metabolic process"/>
    <property type="evidence" value="ECO:0007669"/>
    <property type="project" value="InterPro"/>
</dbReference>
<evidence type="ECO:0000256" key="3">
    <source>
        <dbReference type="ARBA" id="ARBA00023027"/>
    </source>
</evidence>
<dbReference type="InterPro" id="IPR016163">
    <property type="entry name" value="Ald_DH_C"/>
</dbReference>
<dbReference type="FunFam" id="3.40.605.10:FF:000004">
    <property type="entry name" value="Aldehyde dehydrogenase"/>
    <property type="match status" value="1"/>
</dbReference>
<dbReference type="SUPFAM" id="SSF53720">
    <property type="entry name" value="ALDH-like"/>
    <property type="match status" value="1"/>
</dbReference>
<evidence type="ECO:0000256" key="5">
    <source>
        <dbReference type="ARBA" id="ARBA00049194"/>
    </source>
</evidence>
<evidence type="ECO:0000256" key="1">
    <source>
        <dbReference type="ARBA" id="ARBA00009986"/>
    </source>
</evidence>
<accession>A0AAQ3PNI2</accession>
<dbReference type="GO" id="GO:0005737">
    <property type="term" value="C:cytoplasm"/>
    <property type="evidence" value="ECO:0007669"/>
    <property type="project" value="TreeGrafter"/>
</dbReference>
<evidence type="ECO:0000256" key="2">
    <source>
        <dbReference type="ARBA" id="ARBA00023002"/>
    </source>
</evidence>
<keyword evidence="6" id="KW-1133">Transmembrane helix</keyword>
<comment type="similarity">
    <text evidence="1">Belongs to the aldehyde dehydrogenase family.</text>
</comment>
<keyword evidence="6" id="KW-0812">Transmembrane</keyword>
<name>A0AAQ3PNI2_PASNO</name>
<gene>
    <name evidence="8" type="ORF">U9M48_004704</name>
</gene>
<keyword evidence="2" id="KW-0560">Oxidoreductase</keyword>
<comment type="catalytic activity">
    <reaction evidence="5">
        <text>an aldehyde + NAD(+) + H2O = a carboxylate + NADH + 2 H(+)</text>
        <dbReference type="Rhea" id="RHEA:16185"/>
        <dbReference type="ChEBI" id="CHEBI:15377"/>
        <dbReference type="ChEBI" id="CHEBI:15378"/>
        <dbReference type="ChEBI" id="CHEBI:17478"/>
        <dbReference type="ChEBI" id="CHEBI:29067"/>
        <dbReference type="ChEBI" id="CHEBI:57540"/>
        <dbReference type="ChEBI" id="CHEBI:57945"/>
        <dbReference type="EC" id="1.2.1.3"/>
    </reaction>
</comment>
<keyword evidence="3" id="KW-0520">NAD</keyword>
<dbReference type="Proteomes" id="UP001341281">
    <property type="component" value="Chromosome 01"/>
</dbReference>
<dbReference type="FunFam" id="3.40.309.10:FF:000003">
    <property type="entry name" value="Aldehyde dehydrogenase"/>
    <property type="match status" value="1"/>
</dbReference>
<evidence type="ECO:0000313" key="9">
    <source>
        <dbReference type="Proteomes" id="UP001341281"/>
    </source>
</evidence>
<organism evidence="8 9">
    <name type="scientific">Paspalum notatum var. saurae</name>
    <dbReference type="NCBI Taxonomy" id="547442"/>
    <lineage>
        <taxon>Eukaryota</taxon>
        <taxon>Viridiplantae</taxon>
        <taxon>Streptophyta</taxon>
        <taxon>Embryophyta</taxon>
        <taxon>Tracheophyta</taxon>
        <taxon>Spermatophyta</taxon>
        <taxon>Magnoliopsida</taxon>
        <taxon>Liliopsida</taxon>
        <taxon>Poales</taxon>
        <taxon>Poaceae</taxon>
        <taxon>PACMAD clade</taxon>
        <taxon>Panicoideae</taxon>
        <taxon>Andropogonodae</taxon>
        <taxon>Paspaleae</taxon>
        <taxon>Paspalinae</taxon>
        <taxon>Paspalum</taxon>
    </lineage>
</organism>
<evidence type="ECO:0000313" key="8">
    <source>
        <dbReference type="EMBL" id="WVZ53810.1"/>
    </source>
</evidence>
<dbReference type="InterPro" id="IPR016162">
    <property type="entry name" value="Ald_DH_N"/>
</dbReference>
<dbReference type="EMBL" id="CP144745">
    <property type="protein sequence ID" value="WVZ53810.1"/>
    <property type="molecule type" value="Genomic_DNA"/>
</dbReference>
<sequence length="564" mass="61922">MRIVSRSRKREVSNQTNSPIHPAIRRAACGGRRLPPYIKGLLRLAARCPRRSYPHRTPPPTHPSARPLPSVASCLLRELHRPRPLAMAEEVVRELRASFAAERTRPAEWRAAQLRALVKMVDEKEADISAALHEDLAKPHMESYLHEISLVKASCQFAIKGLNSWMKPEKIPAAITTFPSSAQIVAEPLGVVLIISAWNYPFILSIDPVIGAIAAGNAVVLKPSEIAPATSKMLAKLLPEYVDSSCIKVVEGGVPETTDLLEQRWDKIFYTGNGTVGRIVMAAAAKHLTPVALELGGKCPVVVDSNVDLHVTAKRIAVGKWGCNNGQACIAPDYIITTKSFAPQLVDSLKRVLTRFYGEDPLQSADLSRIVNSKHFQRLTDLIEEKKVADKIVYGGQTDEKRLKIAPTVLLDVPRDTALMTAEIFGPLLPIVTVEKIEECFDLINSKTKPLAAYLFTKNKKLQEDFVANISTGGMLINDIALHLANPYIPFGGVGESGMGSYHGKFGFDCFSHKKGVLIRGFGGEATARYPPYTVEKQKILRGLINGSFIALILALLGFPREKR</sequence>
<dbReference type="InterPro" id="IPR015590">
    <property type="entry name" value="Aldehyde_DH_dom"/>
</dbReference>
<dbReference type="GO" id="GO:0004029">
    <property type="term" value="F:aldehyde dehydrogenase (NAD+) activity"/>
    <property type="evidence" value="ECO:0007669"/>
    <property type="project" value="UniProtKB-EC"/>
</dbReference>
<proteinExistence type="inferred from homology"/>
<dbReference type="InterPro" id="IPR012394">
    <property type="entry name" value="Aldehyde_DH_NAD(P)"/>
</dbReference>
<reference evidence="8 9" key="1">
    <citation type="submission" date="2024-02" db="EMBL/GenBank/DDBJ databases">
        <title>High-quality chromosome-scale genome assembly of Pensacola bahiagrass (Paspalum notatum Flugge var. saurae).</title>
        <authorList>
            <person name="Vega J.M."/>
            <person name="Podio M."/>
            <person name="Orjuela J."/>
            <person name="Siena L.A."/>
            <person name="Pessino S.C."/>
            <person name="Combes M.C."/>
            <person name="Mariac C."/>
            <person name="Albertini E."/>
            <person name="Pupilli F."/>
            <person name="Ortiz J.P.A."/>
            <person name="Leblanc O."/>
        </authorList>
    </citation>
    <scope>NUCLEOTIDE SEQUENCE [LARGE SCALE GENOMIC DNA]</scope>
    <source>
        <strain evidence="8">R1</strain>
        <tissue evidence="8">Leaf</tissue>
    </source>
</reference>
<dbReference type="PANTHER" id="PTHR43570">
    <property type="entry name" value="ALDEHYDE DEHYDROGENASE"/>
    <property type="match status" value="1"/>
</dbReference>
<feature type="domain" description="Aldehyde dehydrogenase" evidence="7">
    <location>
        <begin position="88"/>
        <end position="515"/>
    </location>
</feature>
<keyword evidence="9" id="KW-1185">Reference proteome</keyword>
<evidence type="ECO:0000259" key="7">
    <source>
        <dbReference type="Pfam" id="PF00171"/>
    </source>
</evidence>
<keyword evidence="6" id="KW-0472">Membrane</keyword>
<dbReference type="EC" id="1.2.1.3" evidence="4"/>
<evidence type="ECO:0000256" key="4">
    <source>
        <dbReference type="ARBA" id="ARBA00024226"/>
    </source>
</evidence>
<dbReference type="InterPro" id="IPR016161">
    <property type="entry name" value="Ald_DH/histidinol_DH"/>
</dbReference>
<dbReference type="GO" id="GO:0009737">
    <property type="term" value="P:response to abscisic acid"/>
    <property type="evidence" value="ECO:0007669"/>
    <property type="project" value="UniProtKB-ARBA"/>
</dbReference>
<evidence type="ECO:0000256" key="6">
    <source>
        <dbReference type="SAM" id="Phobius"/>
    </source>
</evidence>
<dbReference type="AlphaFoldDB" id="A0AAQ3PNI2"/>
<dbReference type="Gene3D" id="3.40.309.10">
    <property type="entry name" value="Aldehyde Dehydrogenase, Chain A, domain 2"/>
    <property type="match status" value="1"/>
</dbReference>